<organism evidence="3 4">
    <name type="scientific">Aspergillus granulosus</name>
    <dbReference type="NCBI Taxonomy" id="176169"/>
    <lineage>
        <taxon>Eukaryota</taxon>
        <taxon>Fungi</taxon>
        <taxon>Dikarya</taxon>
        <taxon>Ascomycota</taxon>
        <taxon>Pezizomycotina</taxon>
        <taxon>Eurotiomycetes</taxon>
        <taxon>Eurotiomycetidae</taxon>
        <taxon>Eurotiales</taxon>
        <taxon>Aspergillaceae</taxon>
        <taxon>Aspergillus</taxon>
        <taxon>Aspergillus subgen. Nidulantes</taxon>
    </lineage>
</organism>
<keyword evidence="4" id="KW-1185">Reference proteome</keyword>
<keyword evidence="1" id="KW-0472">Membrane</keyword>
<feature type="domain" description="DUF7703" evidence="2">
    <location>
        <begin position="13"/>
        <end position="258"/>
    </location>
</feature>
<feature type="transmembrane region" description="Helical" evidence="1">
    <location>
        <begin position="160"/>
        <end position="178"/>
    </location>
</feature>
<feature type="transmembrane region" description="Helical" evidence="1">
    <location>
        <begin position="115"/>
        <end position="140"/>
    </location>
</feature>
<comment type="caution">
    <text evidence="3">The sequence shown here is derived from an EMBL/GenBank/DDBJ whole genome shotgun (WGS) entry which is preliminary data.</text>
</comment>
<evidence type="ECO:0000256" key="1">
    <source>
        <dbReference type="SAM" id="Phobius"/>
    </source>
</evidence>
<dbReference type="Pfam" id="PF24802">
    <property type="entry name" value="DUF7703"/>
    <property type="match status" value="1"/>
</dbReference>
<feature type="transmembrane region" description="Helical" evidence="1">
    <location>
        <begin position="81"/>
        <end position="103"/>
    </location>
</feature>
<proteinExistence type="predicted"/>
<feature type="transmembrane region" description="Helical" evidence="1">
    <location>
        <begin position="52"/>
        <end position="75"/>
    </location>
</feature>
<dbReference type="EMBL" id="JBFXLT010000017">
    <property type="protein sequence ID" value="KAL2817533.1"/>
    <property type="molecule type" value="Genomic_DNA"/>
</dbReference>
<accession>A0ABR4HPY4</accession>
<feature type="transmembrane region" description="Helical" evidence="1">
    <location>
        <begin position="199"/>
        <end position="224"/>
    </location>
</feature>
<dbReference type="InterPro" id="IPR056120">
    <property type="entry name" value="DUF7703"/>
</dbReference>
<dbReference type="Proteomes" id="UP001610334">
    <property type="component" value="Unassembled WGS sequence"/>
</dbReference>
<protein>
    <recommendedName>
        <fullName evidence="2">DUF7703 domain-containing protein</fullName>
    </recommendedName>
</protein>
<gene>
    <name evidence="3" type="ORF">BJX63DRAFT_101815</name>
</gene>
<evidence type="ECO:0000313" key="3">
    <source>
        <dbReference type="EMBL" id="KAL2817533.1"/>
    </source>
</evidence>
<sequence>MSSAGTPSETLSLAISRPETYIFTAFASITLCLSIELITLTLATFKRYQGVYFYSLLITSCSLIVNTIGFLLFFFTHVSPYAAVTVILLGWYCMVTGHSVVLWSRLHLVLHNQRLLRAVLYLIIFDALTLHISTTVLLYGSVSSGLHTNFETGYYIIERIQLVVFCIQELLLSGIYIYETGRLLQLRPRRTHKVILIQLLIINITVLFLDIAVVVLQYAGLYALQVMFKPVAYSIKVRLEYAILGRLVQIATNCNCIRPVATVGRAHAPTVAEPQPSWPVVESTDSSCRRGEVCVAEGI</sequence>
<feature type="transmembrane region" description="Helical" evidence="1">
    <location>
        <begin position="20"/>
        <end position="45"/>
    </location>
</feature>
<dbReference type="PANTHER" id="PTHR37013:SF7">
    <property type="entry name" value="INTEGRAL MEMBRANE PROTEIN"/>
    <property type="match status" value="1"/>
</dbReference>
<keyword evidence="1" id="KW-1133">Transmembrane helix</keyword>
<evidence type="ECO:0000313" key="4">
    <source>
        <dbReference type="Proteomes" id="UP001610334"/>
    </source>
</evidence>
<reference evidence="3 4" key="1">
    <citation type="submission" date="2024-07" db="EMBL/GenBank/DDBJ databases">
        <title>Section-level genome sequencing and comparative genomics of Aspergillus sections Usti and Cavernicolus.</title>
        <authorList>
            <consortium name="Lawrence Berkeley National Laboratory"/>
            <person name="Nybo J.L."/>
            <person name="Vesth T.C."/>
            <person name="Theobald S."/>
            <person name="Frisvad J.C."/>
            <person name="Larsen T.O."/>
            <person name="Kjaerboelling I."/>
            <person name="Rothschild-Mancinelli K."/>
            <person name="Lyhne E.K."/>
            <person name="Kogle M.E."/>
            <person name="Barry K."/>
            <person name="Clum A."/>
            <person name="Na H."/>
            <person name="Ledsgaard L."/>
            <person name="Lin J."/>
            <person name="Lipzen A."/>
            <person name="Kuo A."/>
            <person name="Riley R."/>
            <person name="Mondo S."/>
            <person name="Labutti K."/>
            <person name="Haridas S."/>
            <person name="Pangalinan J."/>
            <person name="Salamov A.A."/>
            <person name="Simmons B.A."/>
            <person name="Magnuson J.K."/>
            <person name="Chen J."/>
            <person name="Drula E."/>
            <person name="Henrissat B."/>
            <person name="Wiebenga A."/>
            <person name="Lubbers R.J."/>
            <person name="Gomes A.C."/>
            <person name="Makela M.R."/>
            <person name="Stajich J."/>
            <person name="Grigoriev I.V."/>
            <person name="Mortensen U.H."/>
            <person name="De Vries R.P."/>
            <person name="Baker S.E."/>
            <person name="Andersen M.R."/>
        </authorList>
    </citation>
    <scope>NUCLEOTIDE SEQUENCE [LARGE SCALE GENOMIC DNA]</scope>
    <source>
        <strain evidence="3 4">CBS 588.65</strain>
    </source>
</reference>
<keyword evidence="1" id="KW-0812">Transmembrane</keyword>
<evidence type="ECO:0000259" key="2">
    <source>
        <dbReference type="Pfam" id="PF24802"/>
    </source>
</evidence>
<name>A0ABR4HPY4_9EURO</name>
<dbReference type="PANTHER" id="PTHR37013">
    <property type="entry name" value="INTEGRAL MEMBRANE PROTEIN (AFU_ORTHOLOGUE AFUA_1G05950)-RELATED"/>
    <property type="match status" value="1"/>
</dbReference>